<dbReference type="InterPro" id="IPR051398">
    <property type="entry name" value="Polysacch_Deacetylase"/>
</dbReference>
<dbReference type="InterPro" id="IPR018711">
    <property type="entry name" value="NAGPA"/>
</dbReference>
<gene>
    <name evidence="5" type="ORF">AsFPU1_2263</name>
</gene>
<dbReference type="PANTHER" id="PTHR34216:SF3">
    <property type="entry name" value="POLY-BETA-1,6-N-ACETYL-D-GLUCOSAMINE N-DEACETYLASE"/>
    <property type="match status" value="1"/>
</dbReference>
<feature type="domain" description="NodB homology" evidence="4">
    <location>
        <begin position="198"/>
        <end position="343"/>
    </location>
</feature>
<dbReference type="GO" id="GO:0005576">
    <property type="term" value="C:extracellular region"/>
    <property type="evidence" value="ECO:0007669"/>
    <property type="project" value="UniProtKB-SubCell"/>
</dbReference>
<comment type="caution">
    <text evidence="5">The sequence shown here is derived from an EMBL/GenBank/DDBJ whole genome shotgun (WGS) entry which is preliminary data.</text>
</comment>
<evidence type="ECO:0000256" key="3">
    <source>
        <dbReference type="SAM" id="Phobius"/>
    </source>
</evidence>
<reference evidence="6" key="1">
    <citation type="submission" date="2017-05" db="EMBL/GenBank/DDBJ databases">
        <title>Physiological properties and genetic analysis related to exopolysaccharide production of fresh-water unicellular cyanobacterium Aphanothece sacrum, Suizenji Nori, that has been cultured as a food source in Japan.</title>
        <authorList>
            <person name="Kanesaki Y."/>
            <person name="Yoshikawa S."/>
            <person name="Ohki K."/>
        </authorList>
    </citation>
    <scope>NUCLEOTIDE SEQUENCE [LARGE SCALE GENOMIC DNA]</scope>
    <source>
        <strain evidence="6">FPU1</strain>
    </source>
</reference>
<name>A0A401II40_APHSA</name>
<proteinExistence type="predicted"/>
<dbReference type="InterPro" id="IPR011330">
    <property type="entry name" value="Glyco_hydro/deAcase_b/a-brl"/>
</dbReference>
<keyword evidence="6" id="KW-1185">Reference proteome</keyword>
<dbReference type="PROSITE" id="PS51677">
    <property type="entry name" value="NODB"/>
    <property type="match status" value="1"/>
</dbReference>
<keyword evidence="3" id="KW-0472">Membrane</keyword>
<evidence type="ECO:0000313" key="5">
    <source>
        <dbReference type="EMBL" id="GBF80856.1"/>
    </source>
</evidence>
<dbReference type="Proteomes" id="UP000287247">
    <property type="component" value="Unassembled WGS sequence"/>
</dbReference>
<protein>
    <submittedName>
        <fullName evidence="5">Polysaccharide deacetylase</fullName>
    </submittedName>
</protein>
<dbReference type="CDD" id="cd10918">
    <property type="entry name" value="CE4_NodB_like_5s_6s"/>
    <property type="match status" value="1"/>
</dbReference>
<keyword evidence="3" id="KW-0812">Transmembrane</keyword>
<comment type="subcellular location">
    <subcellularLocation>
        <location evidence="1">Secreted</location>
    </subcellularLocation>
</comment>
<evidence type="ECO:0000313" key="6">
    <source>
        <dbReference type="Proteomes" id="UP000287247"/>
    </source>
</evidence>
<evidence type="ECO:0000259" key="4">
    <source>
        <dbReference type="PROSITE" id="PS51677"/>
    </source>
</evidence>
<dbReference type="AlphaFoldDB" id="A0A401II40"/>
<dbReference type="RefSeq" id="WP_124975610.1">
    <property type="nucleotide sequence ID" value="NZ_BDQK01000013.1"/>
</dbReference>
<evidence type="ECO:0000256" key="1">
    <source>
        <dbReference type="ARBA" id="ARBA00004613"/>
    </source>
</evidence>
<sequence>MPSFPQSSRSVKPILYSSTGLIIALSGVTIFGYVHVNNATYNPKLDSNTSSIPQNCDFVKSDLSTRSLTLPSSESLTQSTALFQPGSLLPSHCLKAVVTVDQQQIVISPESFPDLWQASQDMANAPSKPYPTIHDSARAAKVPILMYHDILPRKEVFFDVTPEELEAHFKYIQEQGLTPISPDLLLAHLQKGIPLPDKPVLLTFDDGYGGHYEYVYPLLKKYGYPAVFSIYLKKMEGKTARSSLTWPQLKEMAADPLVTIASHTISHPKDLRELSDDELFQEILISKQLLEKELGIPITYFTYPEGKYDARVKQWAMAAGYSMAFTMDDQQEIFAGQSPDLLSVGRFGQSQIQVVVPQAWGGYPAPTSAGKFNFSMGVEKREHTIDDVTIMVINGGKPSTIHADSRYQVPEIMTGTDAIAAVDGAFFSLKYLDSNVMIGPVMSQGKEFVPGNASENPRLNGRPLVLITDKWVKFIPFDANIHNTLEGIQAESYDGELIKDLFVGAAWLVKNSQAQPAENFGNLFDFDVARHRAFWGIHQSGQPMIGVTKDMVDSIKLGKILQKLGFRDAIMLDSGASTSLAFEGKSVVEYTPRPVPHIVILSPPLSTILETKEAQ</sequence>
<accession>A0A401II40</accession>
<dbReference type="GO" id="GO:0016810">
    <property type="term" value="F:hydrolase activity, acting on carbon-nitrogen (but not peptide) bonds"/>
    <property type="evidence" value="ECO:0007669"/>
    <property type="project" value="InterPro"/>
</dbReference>
<dbReference type="Pfam" id="PF09992">
    <property type="entry name" value="NAGPA"/>
    <property type="match status" value="1"/>
</dbReference>
<feature type="transmembrane region" description="Helical" evidence="3">
    <location>
        <begin position="14"/>
        <end position="34"/>
    </location>
</feature>
<dbReference type="GO" id="GO:0005975">
    <property type="term" value="P:carbohydrate metabolic process"/>
    <property type="evidence" value="ECO:0007669"/>
    <property type="project" value="InterPro"/>
</dbReference>
<dbReference type="PANTHER" id="PTHR34216">
    <property type="match status" value="1"/>
</dbReference>
<organism evidence="5 6">
    <name type="scientific">Aphanothece sacrum FPU1</name>
    <dbReference type="NCBI Taxonomy" id="1920663"/>
    <lineage>
        <taxon>Bacteria</taxon>
        <taxon>Bacillati</taxon>
        <taxon>Cyanobacteriota</taxon>
        <taxon>Cyanophyceae</taxon>
        <taxon>Oscillatoriophycideae</taxon>
        <taxon>Chroococcales</taxon>
        <taxon>Aphanothecaceae</taxon>
        <taxon>Aphanothece</taxon>
    </lineage>
</organism>
<dbReference type="SUPFAM" id="SSF88713">
    <property type="entry name" value="Glycoside hydrolase/deacetylase"/>
    <property type="match status" value="1"/>
</dbReference>
<evidence type="ECO:0000256" key="2">
    <source>
        <dbReference type="ARBA" id="ARBA00022729"/>
    </source>
</evidence>
<dbReference type="OrthoDB" id="9778320at2"/>
<dbReference type="Gene3D" id="3.20.20.370">
    <property type="entry name" value="Glycoside hydrolase/deacetylase"/>
    <property type="match status" value="1"/>
</dbReference>
<dbReference type="Pfam" id="PF01522">
    <property type="entry name" value="Polysacc_deac_1"/>
    <property type="match status" value="1"/>
</dbReference>
<dbReference type="InterPro" id="IPR002509">
    <property type="entry name" value="NODB_dom"/>
</dbReference>
<keyword evidence="3" id="KW-1133">Transmembrane helix</keyword>
<dbReference type="EMBL" id="BDQK01000013">
    <property type="protein sequence ID" value="GBF80856.1"/>
    <property type="molecule type" value="Genomic_DNA"/>
</dbReference>
<keyword evidence="2" id="KW-0732">Signal</keyword>